<keyword evidence="2" id="KW-1133">Transmembrane helix</keyword>
<dbReference type="Proteomes" id="UP000297739">
    <property type="component" value="Unassembled WGS sequence"/>
</dbReference>
<organism evidence="3 4">
    <name type="scientific">Hymenobacter elongatus</name>
    <dbReference type="NCBI Taxonomy" id="877208"/>
    <lineage>
        <taxon>Bacteria</taxon>
        <taxon>Pseudomonadati</taxon>
        <taxon>Bacteroidota</taxon>
        <taxon>Cytophagia</taxon>
        <taxon>Cytophagales</taxon>
        <taxon>Hymenobacteraceae</taxon>
        <taxon>Hymenobacter</taxon>
    </lineage>
</organism>
<keyword evidence="2" id="KW-0812">Transmembrane</keyword>
<evidence type="ECO:0000256" key="2">
    <source>
        <dbReference type="SAM" id="Phobius"/>
    </source>
</evidence>
<evidence type="ECO:0000313" key="3">
    <source>
        <dbReference type="EMBL" id="TGE14899.1"/>
    </source>
</evidence>
<dbReference type="EMBL" id="SRLD01000028">
    <property type="protein sequence ID" value="TGE14899.1"/>
    <property type="molecule type" value="Genomic_DNA"/>
</dbReference>
<dbReference type="OrthoDB" id="886983at2"/>
<proteinExistence type="predicted"/>
<gene>
    <name evidence="3" type="ORF">E5J99_14140</name>
</gene>
<comment type="caution">
    <text evidence="3">The sequence shown here is derived from an EMBL/GenBank/DDBJ whole genome shotgun (WGS) entry which is preliminary data.</text>
</comment>
<name>A0A4Z0PII2_9BACT</name>
<feature type="region of interest" description="Disordered" evidence="1">
    <location>
        <begin position="68"/>
        <end position="92"/>
    </location>
</feature>
<accession>A0A4Z0PII2</accession>
<protein>
    <submittedName>
        <fullName evidence="3">Uncharacterized protein</fullName>
    </submittedName>
</protein>
<dbReference type="RefSeq" id="WP_135498468.1">
    <property type="nucleotide sequence ID" value="NZ_SRLD01000028.1"/>
</dbReference>
<reference evidence="3 4" key="1">
    <citation type="submission" date="2019-04" db="EMBL/GenBank/DDBJ databases">
        <authorList>
            <person name="Feng G."/>
            <person name="Zhang J."/>
            <person name="Zhu H."/>
        </authorList>
    </citation>
    <scope>NUCLEOTIDE SEQUENCE [LARGE SCALE GENOMIC DNA]</scope>
    <source>
        <strain evidence="3 4">JCM 17223</strain>
    </source>
</reference>
<dbReference type="AlphaFoldDB" id="A0A4Z0PII2"/>
<feature type="transmembrane region" description="Helical" evidence="2">
    <location>
        <begin position="7"/>
        <end position="28"/>
    </location>
</feature>
<feature type="compositionally biased region" description="Basic residues" evidence="1">
    <location>
        <begin position="77"/>
        <end position="92"/>
    </location>
</feature>
<sequence length="92" mass="10379">MRIDRSLWRTVLFSLAVVAFVIGVYQTLVENNPQVPMESLKRNYWLFMISFACTMGYRYMGRAEEPAAGSIPAAKPAARKKPKPSAGGKRKR</sequence>
<keyword evidence="4" id="KW-1185">Reference proteome</keyword>
<evidence type="ECO:0000313" key="4">
    <source>
        <dbReference type="Proteomes" id="UP000297739"/>
    </source>
</evidence>
<feature type="transmembrane region" description="Helical" evidence="2">
    <location>
        <begin position="43"/>
        <end position="60"/>
    </location>
</feature>
<keyword evidence="2" id="KW-0472">Membrane</keyword>
<evidence type="ECO:0000256" key="1">
    <source>
        <dbReference type="SAM" id="MobiDB-lite"/>
    </source>
</evidence>